<evidence type="ECO:0000313" key="2">
    <source>
        <dbReference type="Proteomes" id="UP000030760"/>
    </source>
</evidence>
<dbReference type="AlphaFoldDB" id="M3F5W3"/>
<dbReference type="Proteomes" id="UP000030760">
    <property type="component" value="Unassembled WGS sequence"/>
</dbReference>
<evidence type="ECO:0000313" key="1">
    <source>
        <dbReference type="EMBL" id="EMF57003.1"/>
    </source>
</evidence>
<gene>
    <name evidence="1" type="ORF">SBD_1539</name>
</gene>
<accession>M3F5W3</accession>
<organism evidence="1 2">
    <name type="scientific">Streptomyces bottropensis ATCC 25435</name>
    <dbReference type="NCBI Taxonomy" id="1054862"/>
    <lineage>
        <taxon>Bacteria</taxon>
        <taxon>Bacillati</taxon>
        <taxon>Actinomycetota</taxon>
        <taxon>Actinomycetes</taxon>
        <taxon>Kitasatosporales</taxon>
        <taxon>Streptomycetaceae</taxon>
        <taxon>Streptomyces</taxon>
    </lineage>
</organism>
<dbReference type="EMBL" id="KB405058">
    <property type="protein sequence ID" value="EMF57003.1"/>
    <property type="molecule type" value="Genomic_DNA"/>
</dbReference>
<reference evidence="2" key="1">
    <citation type="journal article" date="2013" name="Genome Announc.">
        <title>Draft Genome Sequence of Streptomyces bottropensis ATCC 25435, a Bottromycin-Producing Actinomycete.</title>
        <authorList>
            <person name="Zhang H."/>
            <person name="Zhou W."/>
            <person name="Zhuang Y."/>
            <person name="Liang X."/>
            <person name="Liu T."/>
        </authorList>
    </citation>
    <scope>NUCLEOTIDE SEQUENCE [LARGE SCALE GENOMIC DNA]</scope>
    <source>
        <strain evidence="2">ATCC 25435</strain>
    </source>
</reference>
<name>M3F5W3_9ACTN</name>
<sequence length="56" mass="5554">MLAFLVGLVPFVVGAGFSCFGVALAGCGAAGGRRLGVRAGLRLKDQAWLGMDADGG</sequence>
<protein>
    <submittedName>
        <fullName evidence="1">Uncharacterized protein</fullName>
    </submittedName>
</protein>
<proteinExistence type="predicted"/>